<dbReference type="GO" id="GO:0005524">
    <property type="term" value="F:ATP binding"/>
    <property type="evidence" value="ECO:0007669"/>
    <property type="project" value="UniProtKB-KW"/>
</dbReference>
<dbReference type="RefSeq" id="WP_022530501.1">
    <property type="nucleotide sequence ID" value="NZ_KI271602.1"/>
</dbReference>
<dbReference type="HAMAP" id="MF_00120">
    <property type="entry name" value="GatA"/>
    <property type="match status" value="1"/>
</dbReference>
<evidence type="ECO:0000256" key="7">
    <source>
        <dbReference type="ARBA" id="ARBA00047407"/>
    </source>
</evidence>
<protein>
    <recommendedName>
        <fullName evidence="8">Glutamyl-tRNA(Gln) amidotransferase subunit A</fullName>
        <shortName evidence="8">Glu-ADT subunit A</shortName>
        <ecNumber evidence="8">6.3.5.7</ecNumber>
    </recommendedName>
</protein>
<dbReference type="EC" id="6.3.5.7" evidence="8"/>
<name>U4TLD8_9LACO</name>
<accession>U4TLD8</accession>
<gene>
    <name evidence="8 10" type="primary">gatA</name>
    <name evidence="10" type="ORF">L248_1488</name>
</gene>
<evidence type="ECO:0000256" key="4">
    <source>
        <dbReference type="ARBA" id="ARBA00022840"/>
    </source>
</evidence>
<evidence type="ECO:0000256" key="8">
    <source>
        <dbReference type="HAMAP-Rule" id="MF_00120"/>
    </source>
</evidence>
<evidence type="ECO:0000259" key="9">
    <source>
        <dbReference type="Pfam" id="PF01425"/>
    </source>
</evidence>
<dbReference type="Gene3D" id="3.90.1300.10">
    <property type="entry name" value="Amidase signature (AS) domain"/>
    <property type="match status" value="1"/>
</dbReference>
<dbReference type="Pfam" id="PF01425">
    <property type="entry name" value="Amidase"/>
    <property type="match status" value="1"/>
</dbReference>
<evidence type="ECO:0000313" key="10">
    <source>
        <dbReference type="EMBL" id="ERL64210.1"/>
    </source>
</evidence>
<dbReference type="eggNOG" id="COG0154">
    <property type="taxonomic scope" value="Bacteria"/>
</dbReference>
<dbReference type="GO" id="GO:0050567">
    <property type="term" value="F:glutaminyl-tRNA synthase (glutamine-hydrolyzing) activity"/>
    <property type="evidence" value="ECO:0007669"/>
    <property type="project" value="UniProtKB-UniRule"/>
</dbReference>
<comment type="catalytic activity">
    <reaction evidence="7 8">
        <text>L-glutamyl-tRNA(Gln) + L-glutamine + ATP + H2O = L-glutaminyl-tRNA(Gln) + L-glutamate + ADP + phosphate + H(+)</text>
        <dbReference type="Rhea" id="RHEA:17521"/>
        <dbReference type="Rhea" id="RHEA-COMP:9681"/>
        <dbReference type="Rhea" id="RHEA-COMP:9684"/>
        <dbReference type="ChEBI" id="CHEBI:15377"/>
        <dbReference type="ChEBI" id="CHEBI:15378"/>
        <dbReference type="ChEBI" id="CHEBI:29985"/>
        <dbReference type="ChEBI" id="CHEBI:30616"/>
        <dbReference type="ChEBI" id="CHEBI:43474"/>
        <dbReference type="ChEBI" id="CHEBI:58359"/>
        <dbReference type="ChEBI" id="CHEBI:78520"/>
        <dbReference type="ChEBI" id="CHEBI:78521"/>
        <dbReference type="ChEBI" id="CHEBI:456216"/>
        <dbReference type="EC" id="6.3.5.7"/>
    </reaction>
</comment>
<dbReference type="AlphaFoldDB" id="U4TLD8"/>
<keyword evidence="11" id="KW-1185">Reference proteome</keyword>
<dbReference type="OrthoDB" id="9811471at2"/>
<feature type="domain" description="Amidase" evidence="9">
    <location>
        <begin position="27"/>
        <end position="465"/>
    </location>
</feature>
<reference evidence="11" key="1">
    <citation type="journal article" date="2013" name="Genome Announc.">
        <title>Whole-Genome Sequencing of Lactobacillus shenzhenensis Strain LY-73T.</title>
        <authorList>
            <person name="Lin Z."/>
            <person name="Liu Z."/>
            <person name="Yang R."/>
            <person name="Zou Y."/>
            <person name="Wan D."/>
            <person name="Chen J."/>
            <person name="Guo M."/>
            <person name="Zhao J."/>
            <person name="Fang C."/>
            <person name="Yang R."/>
            <person name="Liu F."/>
        </authorList>
    </citation>
    <scope>NUCLEOTIDE SEQUENCE [LARGE SCALE GENOMIC DNA]</scope>
    <source>
        <strain evidence="11">LY-73</strain>
    </source>
</reference>
<organism evidence="10 11">
    <name type="scientific">Schleiferilactobacillus shenzhenensis LY-73</name>
    <dbReference type="NCBI Taxonomy" id="1231336"/>
    <lineage>
        <taxon>Bacteria</taxon>
        <taxon>Bacillati</taxon>
        <taxon>Bacillota</taxon>
        <taxon>Bacilli</taxon>
        <taxon>Lactobacillales</taxon>
        <taxon>Lactobacillaceae</taxon>
        <taxon>Schleiferilactobacillus</taxon>
    </lineage>
</organism>
<sequence>MSTNYFKEDISTLHDALVNKQTTAVQLTADTLAQIHAKEDKTKAFITVTDDEAKKQAAAADAAGISADQPLAGVPLALKDNIITDGVLTTAASKILTGFIPVYDATVTKRLKAAGSVLVGKTNLDEFAMGSSTENSYYGPTHNAWDLDRVPGGSSGGSAAAVAAGEVVAALGSDTGGSIRQPAAFNGIFGIKPTYGRVSRWGLIAFGSSLDQIGVLSRRVKDSALILQQIAGQDENDDTSLPDPVPDYVAAMAGGVQGMRLALPEEYLGEGVSQGVRDAIEKAVDTLKKLGATVDTVSLPHTKYAVPTYYLIASSEASSNLQRFDGIRYGYRAQDVKNLEDVYVRTRSEGFGDEVKRRIMLGTFSLSAGFYDAYFNKAAKVRHLIQDDFTKVFADHDLIIAPTTPTPAFKIGEKVDDPVTMYMNDILTIPANLAGIPAASVPAGLVDGLPVGLQLMAKPLGESTIFKAAAAFEDATKFYEQVPTAMKGEN</sequence>
<dbReference type="InterPro" id="IPR023631">
    <property type="entry name" value="Amidase_dom"/>
</dbReference>
<dbReference type="HOGENOM" id="CLU_009600_0_3_9"/>
<evidence type="ECO:0000256" key="3">
    <source>
        <dbReference type="ARBA" id="ARBA00022741"/>
    </source>
</evidence>
<evidence type="ECO:0000256" key="5">
    <source>
        <dbReference type="ARBA" id="ARBA00022917"/>
    </source>
</evidence>
<dbReference type="STRING" id="1231336.L248_1488"/>
<evidence type="ECO:0000313" key="11">
    <source>
        <dbReference type="Proteomes" id="UP000030647"/>
    </source>
</evidence>
<dbReference type="PANTHER" id="PTHR11895">
    <property type="entry name" value="TRANSAMIDASE"/>
    <property type="match status" value="1"/>
</dbReference>
<dbReference type="PANTHER" id="PTHR11895:SF151">
    <property type="entry name" value="GLUTAMYL-TRNA(GLN) AMIDOTRANSFERASE SUBUNIT A"/>
    <property type="match status" value="1"/>
</dbReference>
<evidence type="ECO:0000256" key="1">
    <source>
        <dbReference type="ARBA" id="ARBA00008069"/>
    </source>
</evidence>
<comment type="function">
    <text evidence="6 8">Allows the formation of correctly charged Gln-tRNA(Gln) through the transamidation of misacylated Glu-tRNA(Gln) in organisms which lack glutaminyl-tRNA synthetase. The reaction takes place in the presence of glutamine and ATP through an activated gamma-phospho-Glu-tRNA(Gln).</text>
</comment>
<keyword evidence="3 8" id="KW-0547">Nucleotide-binding</keyword>
<dbReference type="EMBL" id="KI271602">
    <property type="protein sequence ID" value="ERL64210.1"/>
    <property type="molecule type" value="Genomic_DNA"/>
</dbReference>
<keyword evidence="5 8" id="KW-0648">Protein biosynthesis</keyword>
<proteinExistence type="inferred from homology"/>
<dbReference type="PROSITE" id="PS00571">
    <property type="entry name" value="AMIDASES"/>
    <property type="match status" value="1"/>
</dbReference>
<feature type="active site" description="Acyl-ester intermediate" evidence="8">
    <location>
        <position position="178"/>
    </location>
</feature>
<evidence type="ECO:0000256" key="2">
    <source>
        <dbReference type="ARBA" id="ARBA00022598"/>
    </source>
</evidence>
<dbReference type="InterPro" id="IPR020556">
    <property type="entry name" value="Amidase_CS"/>
</dbReference>
<dbReference type="GO" id="GO:0006412">
    <property type="term" value="P:translation"/>
    <property type="evidence" value="ECO:0007669"/>
    <property type="project" value="UniProtKB-UniRule"/>
</dbReference>
<comment type="subunit">
    <text evidence="8">Heterotrimer of A, B and C subunits.</text>
</comment>
<dbReference type="Proteomes" id="UP000030647">
    <property type="component" value="Unassembled WGS sequence"/>
</dbReference>
<dbReference type="InterPro" id="IPR004412">
    <property type="entry name" value="GatA"/>
</dbReference>
<dbReference type="SUPFAM" id="SSF75304">
    <property type="entry name" value="Amidase signature (AS) enzymes"/>
    <property type="match status" value="1"/>
</dbReference>
<dbReference type="NCBIfam" id="TIGR00132">
    <property type="entry name" value="gatA"/>
    <property type="match status" value="1"/>
</dbReference>
<feature type="active site" description="Charge relay system" evidence="8">
    <location>
        <position position="79"/>
    </location>
</feature>
<dbReference type="GO" id="GO:0030956">
    <property type="term" value="C:glutamyl-tRNA(Gln) amidotransferase complex"/>
    <property type="evidence" value="ECO:0007669"/>
    <property type="project" value="InterPro"/>
</dbReference>
<keyword evidence="4 8" id="KW-0067">ATP-binding</keyword>
<feature type="active site" description="Charge relay system" evidence="8">
    <location>
        <position position="154"/>
    </location>
</feature>
<evidence type="ECO:0000256" key="6">
    <source>
        <dbReference type="ARBA" id="ARBA00025295"/>
    </source>
</evidence>
<keyword evidence="2 8" id="KW-0436">Ligase</keyword>
<comment type="similarity">
    <text evidence="1 8">Belongs to the amidase family. GatA subfamily.</text>
</comment>
<dbReference type="InterPro" id="IPR036928">
    <property type="entry name" value="AS_sf"/>
</dbReference>
<dbReference type="InterPro" id="IPR000120">
    <property type="entry name" value="Amidase"/>
</dbReference>